<evidence type="ECO:0000313" key="3">
    <source>
        <dbReference type="Proteomes" id="UP000198588"/>
    </source>
</evidence>
<dbReference type="Proteomes" id="UP000198588">
    <property type="component" value="Unassembled WGS sequence"/>
</dbReference>
<accession>A0A1G5ZXT5</accession>
<evidence type="ECO:0000256" key="1">
    <source>
        <dbReference type="SAM" id="SignalP"/>
    </source>
</evidence>
<proteinExistence type="predicted"/>
<keyword evidence="1" id="KW-0732">Signal</keyword>
<dbReference type="RefSeq" id="WP_091586541.1">
    <property type="nucleotide sequence ID" value="NZ_FMXM01000046.1"/>
</dbReference>
<organism evidence="2 3">
    <name type="scientific">Mesorhizobium qingshengii</name>
    <dbReference type="NCBI Taxonomy" id="1165689"/>
    <lineage>
        <taxon>Bacteria</taxon>
        <taxon>Pseudomonadati</taxon>
        <taxon>Pseudomonadota</taxon>
        <taxon>Alphaproteobacteria</taxon>
        <taxon>Hyphomicrobiales</taxon>
        <taxon>Phyllobacteriaceae</taxon>
        <taxon>Mesorhizobium</taxon>
    </lineage>
</organism>
<protein>
    <submittedName>
        <fullName evidence="2">Uncharacterized protein</fullName>
    </submittedName>
</protein>
<feature type="chain" id="PRO_5011500380" evidence="1">
    <location>
        <begin position="20"/>
        <end position="132"/>
    </location>
</feature>
<dbReference type="AlphaFoldDB" id="A0A1G5ZXT5"/>
<gene>
    <name evidence="2" type="ORF">SAMN02927914_06596</name>
</gene>
<dbReference type="EMBL" id="FMXM01000046">
    <property type="protein sequence ID" value="SDA99495.1"/>
    <property type="molecule type" value="Genomic_DNA"/>
</dbReference>
<name>A0A1G5ZXT5_9HYPH</name>
<sequence length="132" mass="14250">MKQLIFAFAIAFQSTAALALPCEGSRLAVTASGWTVTSPAPGSYRITVDLQGQVEPMKNAIGRIFFIDRRGAVISSTKIDRHLQINSGSWTKQTTKSNNARWGQLVGMNHSDVSVSTCVHSASFEDGTTQAF</sequence>
<feature type="signal peptide" evidence="1">
    <location>
        <begin position="1"/>
        <end position="19"/>
    </location>
</feature>
<evidence type="ECO:0000313" key="2">
    <source>
        <dbReference type="EMBL" id="SDA99495.1"/>
    </source>
</evidence>
<reference evidence="2 3" key="1">
    <citation type="submission" date="2016-10" db="EMBL/GenBank/DDBJ databases">
        <authorList>
            <person name="de Groot N.N."/>
        </authorList>
    </citation>
    <scope>NUCLEOTIDE SEQUENCE [LARGE SCALE GENOMIC DNA]</scope>
    <source>
        <strain evidence="2 3">CGMCC 1.12097</strain>
    </source>
</reference>